<proteinExistence type="predicted"/>
<keyword evidence="4" id="KW-0961">Cell wall biogenesis/degradation</keyword>
<evidence type="ECO:0000256" key="3">
    <source>
        <dbReference type="ARBA" id="ARBA00023239"/>
    </source>
</evidence>
<evidence type="ECO:0000256" key="2">
    <source>
        <dbReference type="ARBA" id="ARBA00012587"/>
    </source>
</evidence>
<dbReference type="Pfam" id="PF03562">
    <property type="entry name" value="MltA"/>
    <property type="match status" value="1"/>
</dbReference>
<gene>
    <name evidence="7" type="ORF">MNBD_NITROSPINAE02-893</name>
</gene>
<dbReference type="GO" id="GO:0009253">
    <property type="term" value="P:peptidoglycan catabolic process"/>
    <property type="evidence" value="ECO:0007669"/>
    <property type="project" value="TreeGrafter"/>
</dbReference>
<dbReference type="Gene3D" id="2.40.40.10">
    <property type="entry name" value="RlpA-like domain"/>
    <property type="match status" value="1"/>
</dbReference>
<evidence type="ECO:0000256" key="1">
    <source>
        <dbReference type="ARBA" id="ARBA00001420"/>
    </source>
</evidence>
<dbReference type="GO" id="GO:0071555">
    <property type="term" value="P:cell wall organization"/>
    <property type="evidence" value="ECO:0007669"/>
    <property type="project" value="UniProtKB-KW"/>
</dbReference>
<feature type="domain" description="Lytic transglycosylase MltA" evidence="6">
    <location>
        <begin position="128"/>
        <end position="286"/>
    </location>
</feature>
<dbReference type="Pfam" id="PF06725">
    <property type="entry name" value="3D"/>
    <property type="match status" value="1"/>
</dbReference>
<dbReference type="PIRSF" id="PIRSF019422">
    <property type="entry name" value="MltA"/>
    <property type="match status" value="1"/>
</dbReference>
<dbReference type="GO" id="GO:0004553">
    <property type="term" value="F:hydrolase activity, hydrolyzing O-glycosyl compounds"/>
    <property type="evidence" value="ECO:0007669"/>
    <property type="project" value="InterPro"/>
</dbReference>
<dbReference type="CDD" id="cd14485">
    <property type="entry name" value="mltA_like_LT_A"/>
    <property type="match status" value="1"/>
</dbReference>
<protein>
    <recommendedName>
        <fullName evidence="2">peptidoglycan lytic exotransglycosylase</fullName>
        <ecNumber evidence="2">4.2.2.n1</ecNumber>
    </recommendedName>
    <alternativeName>
        <fullName evidence="5">Murein hydrolase A</fullName>
    </alternativeName>
</protein>
<evidence type="ECO:0000256" key="5">
    <source>
        <dbReference type="ARBA" id="ARBA00030918"/>
    </source>
</evidence>
<dbReference type="GO" id="GO:0009254">
    <property type="term" value="P:peptidoglycan turnover"/>
    <property type="evidence" value="ECO:0007669"/>
    <property type="project" value="InterPro"/>
</dbReference>
<sequence length="397" mass="44605">MALAAITILNGCSLWSDNDPATKSSLERVKYYHGALMDDLDLESLERAAIESVKYFEKTDSTAKFMFGDRAVSARELSLSVQELVRIFREESDAKKRARIIRRKFDFYKGRGAYEDGNVLITGYYQPTLNGSRSPDDVYKWPIYKKPGDMVEIDLGEFSKELKNKKYFGRVEGERVVPYYDRRAIDRDDALSGRGLEIAWVDDRVELFFLHVQGSGIVRLSDGSEIFVNYAAQNGRKYRSIGRRLIDNGEISREKMSLGAIRDYLDKHPGLLGPTLYHNPSYVFFREMDDGPFGSIGAKLVGGRSAAFDRVYFPRGGLAYVTTEAPVVEQGKAVGWKKVQRFVFSHDAGGAIKGPSRMDLYFGSGRDASAGAGRMKQSGEILFLALKEKVMAKMSAR</sequence>
<dbReference type="EMBL" id="UOGE01000044">
    <property type="protein sequence ID" value="VAX19352.1"/>
    <property type="molecule type" value="Genomic_DNA"/>
</dbReference>
<evidence type="ECO:0000256" key="4">
    <source>
        <dbReference type="ARBA" id="ARBA00023316"/>
    </source>
</evidence>
<dbReference type="AlphaFoldDB" id="A0A3B1BTW4"/>
<dbReference type="EC" id="4.2.2.n1" evidence="2"/>
<dbReference type="InterPro" id="IPR010611">
    <property type="entry name" value="3D_dom"/>
</dbReference>
<organism evidence="7">
    <name type="scientific">hydrothermal vent metagenome</name>
    <dbReference type="NCBI Taxonomy" id="652676"/>
    <lineage>
        <taxon>unclassified sequences</taxon>
        <taxon>metagenomes</taxon>
        <taxon>ecological metagenomes</taxon>
    </lineage>
</organism>
<dbReference type="CDD" id="cd14668">
    <property type="entry name" value="mlta_B"/>
    <property type="match status" value="1"/>
</dbReference>
<name>A0A3B1BTW4_9ZZZZ</name>
<evidence type="ECO:0000313" key="7">
    <source>
        <dbReference type="EMBL" id="VAX19352.1"/>
    </source>
</evidence>
<dbReference type="Gene3D" id="2.40.240.50">
    <property type="entry name" value="Barwin-like endoglucanases"/>
    <property type="match status" value="1"/>
</dbReference>
<dbReference type="InterPro" id="IPR026044">
    <property type="entry name" value="MltA"/>
</dbReference>
<dbReference type="SMART" id="SM00925">
    <property type="entry name" value="MltA"/>
    <property type="match status" value="1"/>
</dbReference>
<dbReference type="PANTHER" id="PTHR30124">
    <property type="entry name" value="MEMBRANE-BOUND LYTIC MUREIN TRANSGLYCOSYLASE A"/>
    <property type="match status" value="1"/>
</dbReference>
<dbReference type="GO" id="GO:0019867">
    <property type="term" value="C:outer membrane"/>
    <property type="evidence" value="ECO:0007669"/>
    <property type="project" value="InterPro"/>
</dbReference>
<dbReference type="InterPro" id="IPR036908">
    <property type="entry name" value="RlpA-like_sf"/>
</dbReference>
<dbReference type="SUPFAM" id="SSF50685">
    <property type="entry name" value="Barwin-like endoglucanases"/>
    <property type="match status" value="1"/>
</dbReference>
<accession>A0A3B1BTW4</accession>
<dbReference type="PANTHER" id="PTHR30124:SF0">
    <property type="entry name" value="MEMBRANE-BOUND LYTIC MUREIN TRANSGLYCOSYLASE A"/>
    <property type="match status" value="1"/>
</dbReference>
<evidence type="ECO:0000259" key="6">
    <source>
        <dbReference type="SMART" id="SM00925"/>
    </source>
</evidence>
<keyword evidence="3" id="KW-0456">Lyase</keyword>
<dbReference type="InterPro" id="IPR005300">
    <property type="entry name" value="MltA_B"/>
</dbReference>
<reference evidence="7" key="1">
    <citation type="submission" date="2018-06" db="EMBL/GenBank/DDBJ databases">
        <authorList>
            <person name="Zhirakovskaya E."/>
        </authorList>
    </citation>
    <scope>NUCLEOTIDE SEQUENCE</scope>
</reference>
<comment type="catalytic activity">
    <reaction evidence="1">
        <text>Exolytic cleavage of the (1-&gt;4)-beta-glycosidic linkage between N-acetylmuramic acid (MurNAc) and N-acetylglucosamine (GlcNAc) residues in peptidoglycan, from either the reducing or the non-reducing ends of the peptidoglycan chains, with concomitant formation of a 1,6-anhydrobond in the MurNAc residue.</text>
        <dbReference type="EC" id="4.2.2.n1"/>
    </reaction>
</comment>
<dbReference type="GO" id="GO:0008933">
    <property type="term" value="F:peptidoglycan lytic transglycosylase activity"/>
    <property type="evidence" value="ECO:0007669"/>
    <property type="project" value="TreeGrafter"/>
</dbReference>